<keyword evidence="2" id="KW-1185">Reference proteome</keyword>
<reference evidence="1 2" key="1">
    <citation type="submission" date="2023-05" db="EMBL/GenBank/DDBJ databases">
        <title>Novel species of genus Flectobacillus isolated from stream in China.</title>
        <authorList>
            <person name="Lu H."/>
        </authorList>
    </citation>
    <scope>NUCLEOTIDE SEQUENCE [LARGE SCALE GENOMIC DNA]</scope>
    <source>
        <strain evidence="1 2">LFS242W</strain>
    </source>
</reference>
<sequence length="117" mass="13491">MLLKLSNLLVFDIGYSYDFAEGFEANPGISLNFFDNLEVFNGRDNLPDDIDEYELAYMEGYQELLKLYLFSGLVALNEVFKSLNEKGIFKKINTKKGFMFMIGEHDMGEVFPIYALK</sequence>
<dbReference type="Proteomes" id="UP001225761">
    <property type="component" value="Unassembled WGS sequence"/>
</dbReference>
<gene>
    <name evidence="1" type="ORF">QM481_24645</name>
</gene>
<dbReference type="RefSeq" id="WP_283383768.1">
    <property type="nucleotide sequence ID" value="NZ_JASHIE010000027.1"/>
</dbReference>
<accession>A0ABT6Z9E7</accession>
<comment type="caution">
    <text evidence="1">The sequence shown here is derived from an EMBL/GenBank/DDBJ whole genome shotgun (WGS) entry which is preliminary data.</text>
</comment>
<name>A0ABT6Z9E7_9BACT</name>
<evidence type="ECO:0000313" key="1">
    <source>
        <dbReference type="EMBL" id="MDI9877755.1"/>
    </source>
</evidence>
<evidence type="ECO:0000313" key="2">
    <source>
        <dbReference type="Proteomes" id="UP001225761"/>
    </source>
</evidence>
<organism evidence="1 2">
    <name type="scientific">Flectobacillus rivi</name>
    <dbReference type="NCBI Taxonomy" id="2984209"/>
    <lineage>
        <taxon>Bacteria</taxon>
        <taxon>Pseudomonadati</taxon>
        <taxon>Bacteroidota</taxon>
        <taxon>Cytophagia</taxon>
        <taxon>Cytophagales</taxon>
        <taxon>Flectobacillaceae</taxon>
        <taxon>Flectobacillus</taxon>
    </lineage>
</organism>
<protein>
    <submittedName>
        <fullName evidence="1">Uncharacterized protein</fullName>
    </submittedName>
</protein>
<dbReference type="EMBL" id="JASHIE010000027">
    <property type="protein sequence ID" value="MDI9877755.1"/>
    <property type="molecule type" value="Genomic_DNA"/>
</dbReference>
<proteinExistence type="predicted"/>